<dbReference type="InParanoid" id="A0A2P5EWL0"/>
<dbReference type="EMBL" id="JXTC01000088">
    <property type="protein sequence ID" value="PON89920.1"/>
    <property type="molecule type" value="Genomic_DNA"/>
</dbReference>
<comment type="caution">
    <text evidence="1">The sequence shown here is derived from an EMBL/GenBank/DDBJ whole genome shotgun (WGS) entry which is preliminary data.</text>
</comment>
<dbReference type="OrthoDB" id="10278230at2759"/>
<dbReference type="AlphaFoldDB" id="A0A2P5EWL0"/>
<reference evidence="2" key="1">
    <citation type="submission" date="2016-06" db="EMBL/GenBank/DDBJ databases">
        <title>Parallel loss of symbiosis genes in relatives of nitrogen-fixing non-legume Parasponia.</title>
        <authorList>
            <person name="Van Velzen R."/>
            <person name="Holmer R."/>
            <person name="Bu F."/>
            <person name="Rutten L."/>
            <person name="Van Zeijl A."/>
            <person name="Liu W."/>
            <person name="Santuari L."/>
            <person name="Cao Q."/>
            <person name="Sharma T."/>
            <person name="Shen D."/>
            <person name="Roswanjaya Y."/>
            <person name="Wardhani T."/>
            <person name="Kalhor M.S."/>
            <person name="Jansen J."/>
            <person name="Van den Hoogen J."/>
            <person name="Gungor B."/>
            <person name="Hartog M."/>
            <person name="Hontelez J."/>
            <person name="Verver J."/>
            <person name="Yang W.-C."/>
            <person name="Schijlen E."/>
            <person name="Repin R."/>
            <person name="Schilthuizen M."/>
            <person name="Schranz E."/>
            <person name="Heidstra R."/>
            <person name="Miyata K."/>
            <person name="Fedorova E."/>
            <person name="Kohlen W."/>
            <person name="Bisseling T."/>
            <person name="Smit S."/>
            <person name="Geurts R."/>
        </authorList>
    </citation>
    <scope>NUCLEOTIDE SEQUENCE [LARGE SCALE GENOMIC DNA]</scope>
    <source>
        <strain evidence="2">cv. RG33-2</strain>
    </source>
</reference>
<proteinExistence type="predicted"/>
<sequence>LNIRRQFSSLHSLWCPYLDIMVNSTACKHHGMRMRLNAINYILICFHNTNKLPTLFLPNEYSATVGPAHHIVTIRPKEIHTFHCLTIPMPFVSLRRNLFINIHS</sequence>
<organism evidence="1 2">
    <name type="scientific">Trema orientale</name>
    <name type="common">Charcoal tree</name>
    <name type="synonym">Celtis orientalis</name>
    <dbReference type="NCBI Taxonomy" id="63057"/>
    <lineage>
        <taxon>Eukaryota</taxon>
        <taxon>Viridiplantae</taxon>
        <taxon>Streptophyta</taxon>
        <taxon>Embryophyta</taxon>
        <taxon>Tracheophyta</taxon>
        <taxon>Spermatophyta</taxon>
        <taxon>Magnoliopsida</taxon>
        <taxon>eudicotyledons</taxon>
        <taxon>Gunneridae</taxon>
        <taxon>Pentapetalae</taxon>
        <taxon>rosids</taxon>
        <taxon>fabids</taxon>
        <taxon>Rosales</taxon>
        <taxon>Cannabaceae</taxon>
        <taxon>Trema</taxon>
    </lineage>
</organism>
<evidence type="ECO:0000313" key="1">
    <source>
        <dbReference type="EMBL" id="PON89920.1"/>
    </source>
</evidence>
<accession>A0A2P5EWL0</accession>
<feature type="non-terminal residue" evidence="1">
    <location>
        <position position="1"/>
    </location>
</feature>
<protein>
    <submittedName>
        <fullName evidence="1">Uncharacterized protein</fullName>
    </submittedName>
</protein>
<name>A0A2P5EWL0_TREOI</name>
<gene>
    <name evidence="1" type="ORF">TorRG33x02_142060</name>
</gene>
<evidence type="ECO:0000313" key="2">
    <source>
        <dbReference type="Proteomes" id="UP000237000"/>
    </source>
</evidence>
<keyword evidence="2" id="KW-1185">Reference proteome</keyword>
<dbReference type="Proteomes" id="UP000237000">
    <property type="component" value="Unassembled WGS sequence"/>
</dbReference>